<dbReference type="Pfam" id="PF23728">
    <property type="entry name" value="Tubby_C_like"/>
    <property type="match status" value="1"/>
</dbReference>
<evidence type="ECO:0000313" key="2">
    <source>
        <dbReference type="EMBL" id="WOV82978.1"/>
    </source>
</evidence>
<protein>
    <recommendedName>
        <fullName evidence="1">Tubby C-terminal domain-containing protein</fullName>
    </recommendedName>
</protein>
<name>A0ABZ0KU39_9BACL</name>
<reference evidence="2 3" key="1">
    <citation type="submission" date="2023-01" db="EMBL/GenBank/DDBJ databases">
        <title>Sporosarcina sp. nov., isolated from Korean tranditional fermented seafood 'Jeotgal'.</title>
        <authorList>
            <person name="Yang A.-I."/>
        </authorList>
    </citation>
    <scope>NUCLEOTIDE SEQUENCE [LARGE SCALE GENOMIC DNA]</scope>
    <source>
        <strain evidence="2 3">B2O-1</strain>
    </source>
</reference>
<dbReference type="InterPro" id="IPR056944">
    <property type="entry name" value="Tubby_C-like"/>
</dbReference>
<organism evidence="2 3">
    <name type="scientific">Sporosarcina jeotgali</name>
    <dbReference type="NCBI Taxonomy" id="3020056"/>
    <lineage>
        <taxon>Bacteria</taxon>
        <taxon>Bacillati</taxon>
        <taxon>Bacillota</taxon>
        <taxon>Bacilli</taxon>
        <taxon>Bacillales</taxon>
        <taxon>Caryophanaceae</taxon>
        <taxon>Sporosarcina</taxon>
    </lineage>
</organism>
<keyword evidence="3" id="KW-1185">Reference proteome</keyword>
<gene>
    <name evidence="2" type="ORF">PGH26_08475</name>
</gene>
<accession>A0ABZ0KU39</accession>
<dbReference type="RefSeq" id="WP_323690650.1">
    <property type="nucleotide sequence ID" value="NZ_CP116341.1"/>
</dbReference>
<dbReference type="Proteomes" id="UP001303532">
    <property type="component" value="Chromosome"/>
</dbReference>
<evidence type="ECO:0000313" key="3">
    <source>
        <dbReference type="Proteomes" id="UP001303532"/>
    </source>
</evidence>
<evidence type="ECO:0000259" key="1">
    <source>
        <dbReference type="Pfam" id="PF23728"/>
    </source>
</evidence>
<dbReference type="EMBL" id="CP116341">
    <property type="protein sequence ID" value="WOV82978.1"/>
    <property type="molecule type" value="Genomic_DNA"/>
</dbReference>
<feature type="domain" description="Tubby C-terminal" evidence="1">
    <location>
        <begin position="12"/>
        <end position="184"/>
    </location>
</feature>
<proteinExistence type="predicted"/>
<sequence length="185" mass="21318">MVNNFGYGPVDYFAVLPINKDSDKMIEIQDSASARIGYIQRNYKNLFDKVLNYVPFSVQGSLTIIGETDGFSLQIMQQSFKSTLFKLKWDVHLTGGGKEDVFLLEDRTKITTNPRVRYHKNANDYLFKRDSFNRTCNIYANDSTTICAFVYVEKLLPTHLKITLNTNDLTISEVLAVYYMMSLLY</sequence>